<proteinExistence type="inferred from homology"/>
<evidence type="ECO:0000256" key="8">
    <source>
        <dbReference type="ARBA" id="ARBA00023136"/>
    </source>
</evidence>
<feature type="transmembrane region" description="Helical" evidence="12">
    <location>
        <begin position="14"/>
        <end position="34"/>
    </location>
</feature>
<keyword evidence="6 12" id="KW-1133">Transmembrane helix</keyword>
<comment type="subcellular location">
    <subcellularLocation>
        <location evidence="1">Mitochondrion membrane</location>
        <topology evidence="1">Multi-pass membrane protein</topology>
    </subcellularLocation>
</comment>
<sequence>MSSSSKSQEQLTPFGYALAGALGGVFSNAVVYPLDTVKTRIQATSSSKGKAKDVSVIQLLLKILKEEGAFSLYNGFGASMLNTFSTQYAYFFFYSIVRGTYLKRLIKNAPKGAKTPAISTAMELLLGALAGALAQIFTLPVSVIATRQQVGKQKRITDSPAPSSPSEVSSEKPSYSAVADPSSPTSVPKKSNDDSFLAVGKEIVDKEGVTGLWLGLKPSLVLTVNPAITYGVFERVKSLLLLAKESVGGQLRLTPWQSFLVGALSKTLATIVTYPYIMAKVRIQAGTDENEDDKLPEPAASSQKKDKRNSAVALLARVLKEQGIIGWYRGMGAQITKAVLSQALLFMSKDQFEQYALLIMIMQRKLRST</sequence>
<evidence type="ECO:0000313" key="13">
    <source>
        <dbReference type="EMBL" id="PAV16154.1"/>
    </source>
</evidence>
<dbReference type="InterPro" id="IPR002067">
    <property type="entry name" value="MCP"/>
</dbReference>
<feature type="transmembrane region" description="Helical" evidence="12">
    <location>
        <begin position="72"/>
        <end position="93"/>
    </location>
</feature>
<dbReference type="GO" id="GO:0015217">
    <property type="term" value="F:ADP transmembrane transporter activity"/>
    <property type="evidence" value="ECO:0007669"/>
    <property type="project" value="TreeGrafter"/>
</dbReference>
<dbReference type="InterPro" id="IPR052217">
    <property type="entry name" value="Mito/Peroxisomal_Carrier"/>
</dbReference>
<feature type="repeat" description="Solcar" evidence="9">
    <location>
        <begin position="118"/>
        <end position="239"/>
    </location>
</feature>
<feature type="region of interest" description="Disordered" evidence="11">
    <location>
        <begin position="154"/>
        <end position="192"/>
    </location>
</feature>
<keyword evidence="5" id="KW-0677">Repeat</keyword>
<dbReference type="OrthoDB" id="446044at2759"/>
<dbReference type="PANTHER" id="PTHR45939:SF1">
    <property type="entry name" value="MITOCHONDRIAL THIAMINE PYROPHOSPHATE CARRIER 1-RELATED"/>
    <property type="match status" value="1"/>
</dbReference>
<feature type="repeat" description="Solcar" evidence="9">
    <location>
        <begin position="253"/>
        <end position="355"/>
    </location>
</feature>
<organism evidence="13 14">
    <name type="scientific">Pyrrhoderma noxium</name>
    <dbReference type="NCBI Taxonomy" id="2282107"/>
    <lineage>
        <taxon>Eukaryota</taxon>
        <taxon>Fungi</taxon>
        <taxon>Dikarya</taxon>
        <taxon>Basidiomycota</taxon>
        <taxon>Agaricomycotina</taxon>
        <taxon>Agaricomycetes</taxon>
        <taxon>Hymenochaetales</taxon>
        <taxon>Hymenochaetaceae</taxon>
        <taxon>Pyrrhoderma</taxon>
    </lineage>
</organism>
<dbReference type="InterPro" id="IPR023395">
    <property type="entry name" value="MCP_dom_sf"/>
</dbReference>
<evidence type="ECO:0000256" key="5">
    <source>
        <dbReference type="ARBA" id="ARBA00022737"/>
    </source>
</evidence>
<dbReference type="AlphaFoldDB" id="A0A286U9H1"/>
<evidence type="ECO:0000256" key="4">
    <source>
        <dbReference type="ARBA" id="ARBA00022692"/>
    </source>
</evidence>
<keyword evidence="3 10" id="KW-0813">Transport</keyword>
<dbReference type="InParanoid" id="A0A286U9H1"/>
<keyword evidence="4 9" id="KW-0812">Transmembrane</keyword>
<evidence type="ECO:0000256" key="11">
    <source>
        <dbReference type="SAM" id="MobiDB-lite"/>
    </source>
</evidence>
<dbReference type="STRING" id="2282107.A0A286U9H1"/>
<keyword evidence="14" id="KW-1185">Reference proteome</keyword>
<reference evidence="13 14" key="1">
    <citation type="journal article" date="2017" name="Mol. Ecol.">
        <title>Comparative and population genomic landscape of Phellinus noxius: A hypervariable fungus causing root rot in trees.</title>
        <authorList>
            <person name="Chung C.L."/>
            <person name="Lee T.J."/>
            <person name="Akiba M."/>
            <person name="Lee H.H."/>
            <person name="Kuo T.H."/>
            <person name="Liu D."/>
            <person name="Ke H.M."/>
            <person name="Yokoi T."/>
            <person name="Roa M.B."/>
            <person name="Lu M.J."/>
            <person name="Chang Y.Y."/>
            <person name="Ann P.J."/>
            <person name="Tsai J.N."/>
            <person name="Chen C.Y."/>
            <person name="Tzean S.S."/>
            <person name="Ota Y."/>
            <person name="Hattori T."/>
            <person name="Sahashi N."/>
            <person name="Liou R.F."/>
            <person name="Kikuchi T."/>
            <person name="Tsai I.J."/>
        </authorList>
    </citation>
    <scope>NUCLEOTIDE SEQUENCE [LARGE SCALE GENOMIC DNA]</scope>
    <source>
        <strain evidence="13 14">FFPRI411160</strain>
    </source>
</reference>
<evidence type="ECO:0000256" key="7">
    <source>
        <dbReference type="ARBA" id="ARBA00023128"/>
    </source>
</evidence>
<comment type="caution">
    <text evidence="13">The sequence shown here is derived from an EMBL/GenBank/DDBJ whole genome shotgun (WGS) entry which is preliminary data.</text>
</comment>
<protein>
    <submittedName>
        <fullName evidence="13">Adenine nucleotide transporter</fullName>
    </submittedName>
</protein>
<evidence type="ECO:0000256" key="2">
    <source>
        <dbReference type="ARBA" id="ARBA00006375"/>
    </source>
</evidence>
<keyword evidence="7" id="KW-0496">Mitochondrion</keyword>
<dbReference type="PROSITE" id="PS50920">
    <property type="entry name" value="SOLCAR"/>
    <property type="match status" value="3"/>
</dbReference>
<dbReference type="SUPFAM" id="SSF103506">
    <property type="entry name" value="Mitochondrial carrier"/>
    <property type="match status" value="1"/>
</dbReference>
<evidence type="ECO:0000313" key="14">
    <source>
        <dbReference type="Proteomes" id="UP000217199"/>
    </source>
</evidence>
<dbReference type="Pfam" id="PF00153">
    <property type="entry name" value="Mito_carr"/>
    <property type="match status" value="3"/>
</dbReference>
<comment type="similarity">
    <text evidence="2 10">Belongs to the mitochondrial carrier (TC 2.A.29) family.</text>
</comment>
<evidence type="ECO:0000256" key="12">
    <source>
        <dbReference type="SAM" id="Phobius"/>
    </source>
</evidence>
<evidence type="ECO:0000256" key="6">
    <source>
        <dbReference type="ARBA" id="ARBA00022989"/>
    </source>
</evidence>
<dbReference type="GO" id="GO:0031966">
    <property type="term" value="C:mitochondrial membrane"/>
    <property type="evidence" value="ECO:0007669"/>
    <property type="project" value="UniProtKB-SubCell"/>
</dbReference>
<evidence type="ECO:0000256" key="10">
    <source>
        <dbReference type="RuleBase" id="RU000488"/>
    </source>
</evidence>
<dbReference type="PRINTS" id="PR00926">
    <property type="entry name" value="MITOCARRIER"/>
</dbReference>
<accession>A0A286U9H1</accession>
<name>A0A286U9H1_9AGAM</name>
<evidence type="ECO:0000256" key="9">
    <source>
        <dbReference type="PROSITE-ProRule" id="PRU00282"/>
    </source>
</evidence>
<dbReference type="Proteomes" id="UP000217199">
    <property type="component" value="Unassembled WGS sequence"/>
</dbReference>
<dbReference type="PANTHER" id="PTHR45939">
    <property type="entry name" value="PEROXISOMAL MEMBRANE PROTEIN PMP34-RELATED"/>
    <property type="match status" value="1"/>
</dbReference>
<evidence type="ECO:0000256" key="1">
    <source>
        <dbReference type="ARBA" id="ARBA00004225"/>
    </source>
</evidence>
<dbReference type="EMBL" id="NBII01000008">
    <property type="protein sequence ID" value="PAV16154.1"/>
    <property type="molecule type" value="Genomic_DNA"/>
</dbReference>
<evidence type="ECO:0000256" key="3">
    <source>
        <dbReference type="ARBA" id="ARBA00022448"/>
    </source>
</evidence>
<keyword evidence="8 9" id="KW-0472">Membrane</keyword>
<feature type="compositionally biased region" description="Low complexity" evidence="11">
    <location>
        <begin position="159"/>
        <end position="177"/>
    </location>
</feature>
<gene>
    <name evidence="13" type="ORF">PNOK_0777400</name>
</gene>
<dbReference type="InterPro" id="IPR018108">
    <property type="entry name" value="MCP_transmembrane"/>
</dbReference>
<feature type="repeat" description="Solcar" evidence="9">
    <location>
        <begin position="11"/>
        <end position="100"/>
    </location>
</feature>
<dbReference type="Gene3D" id="1.50.40.10">
    <property type="entry name" value="Mitochondrial carrier domain"/>
    <property type="match status" value="2"/>
</dbReference>
<feature type="transmembrane region" description="Helical" evidence="12">
    <location>
        <begin position="124"/>
        <end position="145"/>
    </location>
</feature>